<feature type="domain" description="Fibronectin type-III" evidence="6">
    <location>
        <begin position="85"/>
        <end position="184"/>
    </location>
</feature>
<evidence type="ECO:0000313" key="7">
    <source>
        <dbReference type="EMBL" id="PFX11658.1"/>
    </source>
</evidence>
<keyword evidence="1" id="KW-0732">Signal</keyword>
<sequence>MTDKVSLNAFISKIPTNMIGMLQSVTSAQQPSMNTSSSFFSTGVRGLRPYTKYRVNVVALVRDRITGVISTKSSAAVEVTTPEDVPNAVRWLYARNRGFTSLRIRWGSISNEEANGILLGYTVYYRPYNSNESFTNISVNINVNAITITGLKKAAKYEIRVTGRTSVGEGVERCTYAVTECGQNFDKTSGEFIINGGSQFYYYRTCNWMIRSPVVNSSILLLFEEYQPNEAWTYIRSARERKWLDSYQKVPLAVLVLDSFVRVSIYKRNNNNLVKARYFIMNNSRSDVVYERGWNVTISNVSSRAIGVSWPPLSTTSLNSTYIYGYVVFLRMLSNGMGDILVQEEANSTSLSKVVSGLRSYVKYQVKAVAFLKDRVSGKISLKTSESAETQTAEG</sequence>
<evidence type="ECO:0000256" key="5">
    <source>
        <dbReference type="ARBA" id="ARBA00023180"/>
    </source>
</evidence>
<evidence type="ECO:0000259" key="6">
    <source>
        <dbReference type="PROSITE" id="PS50853"/>
    </source>
</evidence>
<dbReference type="OrthoDB" id="6418794at2759"/>
<dbReference type="PANTHER" id="PTHR23036:SF151">
    <property type="entry name" value="FIBRONECTIN TYPE-III DOMAIN-CONTAINING PROTEIN"/>
    <property type="match status" value="1"/>
</dbReference>
<proteinExistence type="predicted"/>
<dbReference type="EMBL" id="LSMT01002061">
    <property type="protein sequence ID" value="PFX11658.1"/>
    <property type="molecule type" value="Genomic_DNA"/>
</dbReference>
<accession>A0A2B4R5K2</accession>
<dbReference type="AlphaFoldDB" id="A0A2B4R5K2"/>
<dbReference type="Pfam" id="PF00041">
    <property type="entry name" value="fn3"/>
    <property type="match status" value="1"/>
</dbReference>
<dbReference type="SMART" id="SM00060">
    <property type="entry name" value="FN3"/>
    <property type="match status" value="2"/>
</dbReference>
<dbReference type="InterPro" id="IPR003961">
    <property type="entry name" value="FN3_dom"/>
</dbReference>
<dbReference type="CDD" id="cd00063">
    <property type="entry name" value="FN3"/>
    <property type="match status" value="2"/>
</dbReference>
<keyword evidence="5" id="KW-0325">Glycoprotein</keyword>
<dbReference type="InterPro" id="IPR013783">
    <property type="entry name" value="Ig-like_fold"/>
</dbReference>
<keyword evidence="8" id="KW-1185">Reference proteome</keyword>
<gene>
    <name evidence="7" type="primary">Ptprq</name>
    <name evidence="7" type="ORF">AWC38_SpisGene24525</name>
</gene>
<reference evidence="8" key="1">
    <citation type="journal article" date="2017" name="bioRxiv">
        <title>Comparative analysis of the genomes of Stylophora pistillata and Acropora digitifera provides evidence for extensive differences between species of corals.</title>
        <authorList>
            <person name="Voolstra C.R."/>
            <person name="Li Y."/>
            <person name="Liew Y.J."/>
            <person name="Baumgarten S."/>
            <person name="Zoccola D."/>
            <person name="Flot J.-F."/>
            <person name="Tambutte S."/>
            <person name="Allemand D."/>
            <person name="Aranda M."/>
        </authorList>
    </citation>
    <scope>NUCLEOTIDE SEQUENCE [LARGE SCALE GENOMIC DNA]</scope>
</reference>
<dbReference type="GO" id="GO:0043235">
    <property type="term" value="C:receptor complex"/>
    <property type="evidence" value="ECO:0007669"/>
    <property type="project" value="TreeGrafter"/>
</dbReference>
<keyword evidence="2" id="KW-0677">Repeat</keyword>
<evidence type="ECO:0000256" key="1">
    <source>
        <dbReference type="ARBA" id="ARBA00022729"/>
    </source>
</evidence>
<evidence type="ECO:0000256" key="3">
    <source>
        <dbReference type="ARBA" id="ARBA00023157"/>
    </source>
</evidence>
<comment type="caution">
    <text evidence="7">The sequence shown here is derived from an EMBL/GenBank/DDBJ whole genome shotgun (WGS) entry which is preliminary data.</text>
</comment>
<dbReference type="GO" id="GO:0019955">
    <property type="term" value="F:cytokine binding"/>
    <property type="evidence" value="ECO:0007669"/>
    <property type="project" value="TreeGrafter"/>
</dbReference>
<dbReference type="PANTHER" id="PTHR23036">
    <property type="entry name" value="CYTOKINE RECEPTOR"/>
    <property type="match status" value="1"/>
</dbReference>
<dbReference type="Gene3D" id="2.60.40.10">
    <property type="entry name" value="Immunoglobulins"/>
    <property type="match status" value="2"/>
</dbReference>
<evidence type="ECO:0000313" key="8">
    <source>
        <dbReference type="Proteomes" id="UP000225706"/>
    </source>
</evidence>
<dbReference type="PROSITE" id="PS50853">
    <property type="entry name" value="FN3"/>
    <property type="match status" value="2"/>
</dbReference>
<organism evidence="7 8">
    <name type="scientific">Stylophora pistillata</name>
    <name type="common">Smooth cauliflower coral</name>
    <dbReference type="NCBI Taxonomy" id="50429"/>
    <lineage>
        <taxon>Eukaryota</taxon>
        <taxon>Metazoa</taxon>
        <taxon>Cnidaria</taxon>
        <taxon>Anthozoa</taxon>
        <taxon>Hexacorallia</taxon>
        <taxon>Scleractinia</taxon>
        <taxon>Astrocoeniina</taxon>
        <taxon>Pocilloporidae</taxon>
        <taxon>Stylophora</taxon>
    </lineage>
</organism>
<keyword evidence="3" id="KW-1015">Disulfide bond</keyword>
<dbReference type="InterPro" id="IPR036116">
    <property type="entry name" value="FN3_sf"/>
</dbReference>
<dbReference type="InterPro" id="IPR050379">
    <property type="entry name" value="Type-I_Cytokine_Rcpt"/>
</dbReference>
<evidence type="ECO:0000256" key="4">
    <source>
        <dbReference type="ARBA" id="ARBA00023170"/>
    </source>
</evidence>
<dbReference type="SUPFAM" id="SSF49265">
    <property type="entry name" value="Fibronectin type III"/>
    <property type="match status" value="2"/>
</dbReference>
<dbReference type="Proteomes" id="UP000225706">
    <property type="component" value="Unassembled WGS sequence"/>
</dbReference>
<feature type="domain" description="Fibronectin type-III" evidence="6">
    <location>
        <begin position="292"/>
        <end position="395"/>
    </location>
</feature>
<dbReference type="GO" id="GO:0004896">
    <property type="term" value="F:cytokine receptor activity"/>
    <property type="evidence" value="ECO:0007669"/>
    <property type="project" value="TreeGrafter"/>
</dbReference>
<feature type="non-terminal residue" evidence="7">
    <location>
        <position position="395"/>
    </location>
</feature>
<keyword evidence="4" id="KW-0675">Receptor</keyword>
<protein>
    <submittedName>
        <fullName evidence="7">Phosphatidylinositol phosphatase PTPRQ</fullName>
    </submittedName>
</protein>
<name>A0A2B4R5K2_STYPI</name>
<dbReference type="GO" id="GO:0009897">
    <property type="term" value="C:external side of plasma membrane"/>
    <property type="evidence" value="ECO:0007669"/>
    <property type="project" value="TreeGrafter"/>
</dbReference>
<evidence type="ECO:0000256" key="2">
    <source>
        <dbReference type="ARBA" id="ARBA00022737"/>
    </source>
</evidence>